<dbReference type="GO" id="GO:0036094">
    <property type="term" value="F:small molecule binding"/>
    <property type="evidence" value="ECO:0007669"/>
    <property type="project" value="InterPro"/>
</dbReference>
<evidence type="ECO:0000256" key="1">
    <source>
        <dbReference type="ARBA" id="ARBA00004613"/>
    </source>
</evidence>
<dbReference type="InterPro" id="IPR022272">
    <property type="entry name" value="Lipocalin_CS"/>
</dbReference>
<keyword evidence="6" id="KW-1015">Disulfide bond</keyword>
<evidence type="ECO:0000256" key="3">
    <source>
        <dbReference type="ARBA" id="ARBA00022448"/>
    </source>
</evidence>
<dbReference type="Gene3D" id="2.40.128.20">
    <property type="match status" value="1"/>
</dbReference>
<keyword evidence="3" id="KW-0813">Transport</keyword>
<feature type="domain" description="Lipocalin/cytosolic fatty-acid binding" evidence="10">
    <location>
        <begin position="48"/>
        <end position="189"/>
    </location>
</feature>
<dbReference type="AlphaFoldDB" id="A0A8C2UL41"/>
<feature type="signal peptide" evidence="9">
    <location>
        <begin position="1"/>
        <end position="22"/>
    </location>
</feature>
<dbReference type="InterPro" id="IPR000566">
    <property type="entry name" value="Lipocln_cytosolic_FA-bd_dom"/>
</dbReference>
<dbReference type="OMA" id="AGNSIWK"/>
<evidence type="ECO:0000256" key="6">
    <source>
        <dbReference type="ARBA" id="ARBA00023157"/>
    </source>
</evidence>
<dbReference type="SUPFAM" id="SSF50814">
    <property type="entry name" value="Lipocalins"/>
    <property type="match status" value="1"/>
</dbReference>
<keyword evidence="5 9" id="KW-0732">Signal</keyword>
<dbReference type="PRINTS" id="PR00179">
    <property type="entry name" value="LIPOCALIN"/>
</dbReference>
<reference evidence="11" key="1">
    <citation type="submission" date="2025-08" db="UniProtKB">
        <authorList>
            <consortium name="Ensembl"/>
        </authorList>
    </citation>
    <scope>IDENTIFICATION</scope>
</reference>
<dbReference type="Ensembl" id="ENSCLAT00000001731.1">
    <property type="protein sequence ID" value="ENSCLAP00000001688.1"/>
    <property type="gene ID" value="ENSCLAG00000001260.1"/>
</dbReference>
<dbReference type="InterPro" id="IPR012674">
    <property type="entry name" value="Calycin"/>
</dbReference>
<sequence length="193" mass="21727">MALGLLLLGLTLLGTLNIQAQGSVPSMMQVPPLNKFPLQPDFQEQQFQGKWFAIGLAQNIFRSKCLSQPAMHMATFVLKNDHTFNATYTRVSDKGCDHRSDPMVPSGQPGQFILGNTTRSENYTMRVLATDYTQSAILLYVFRLKDRVYFENMLYGRTLKLSPEMEMQYIEVAKSLGFSDDHIIITAPTAEGH</sequence>
<reference evidence="11" key="2">
    <citation type="submission" date="2025-09" db="UniProtKB">
        <authorList>
            <consortium name="Ensembl"/>
        </authorList>
    </citation>
    <scope>IDENTIFICATION</scope>
</reference>
<evidence type="ECO:0000256" key="7">
    <source>
        <dbReference type="ARBA" id="ARBA00023180"/>
    </source>
</evidence>
<evidence type="ECO:0000256" key="9">
    <source>
        <dbReference type="SAM" id="SignalP"/>
    </source>
</evidence>
<dbReference type="GeneTree" id="ENSGT01050000244868"/>
<dbReference type="Pfam" id="PF00061">
    <property type="entry name" value="Lipocalin"/>
    <property type="match status" value="1"/>
</dbReference>
<dbReference type="InterPro" id="IPR003087">
    <property type="entry name" value="LCN2/LCN12"/>
</dbReference>
<keyword evidence="12" id="KW-1185">Reference proteome</keyword>
<evidence type="ECO:0000256" key="2">
    <source>
        <dbReference type="ARBA" id="ARBA00006889"/>
    </source>
</evidence>
<dbReference type="PANTHER" id="PTHR11430:SF13">
    <property type="entry name" value="NEUTROPHIL GELATINASE-ASSOCIATED LIPOCALIN"/>
    <property type="match status" value="1"/>
</dbReference>
<dbReference type="PROSITE" id="PS00213">
    <property type="entry name" value="LIPOCALIN"/>
    <property type="match status" value="1"/>
</dbReference>
<accession>A0A8C2UL41</accession>
<evidence type="ECO:0000256" key="5">
    <source>
        <dbReference type="ARBA" id="ARBA00022729"/>
    </source>
</evidence>
<keyword evidence="7" id="KW-0325">Glycoprotein</keyword>
<dbReference type="Proteomes" id="UP000694398">
    <property type="component" value="Unassembled WGS sequence"/>
</dbReference>
<comment type="subcellular location">
    <subcellularLocation>
        <location evidence="1">Secreted</location>
    </subcellularLocation>
</comment>
<dbReference type="PANTHER" id="PTHR11430">
    <property type="entry name" value="LIPOCALIN"/>
    <property type="match status" value="1"/>
</dbReference>
<comment type="similarity">
    <text evidence="2 8">Belongs to the calycin superfamily. Lipocalin family.</text>
</comment>
<protein>
    <recommendedName>
        <fullName evidence="10">Lipocalin/cytosolic fatty-acid binding domain-containing protein</fullName>
    </recommendedName>
</protein>
<proteinExistence type="inferred from homology"/>
<name>A0A8C2UL41_CHILA</name>
<dbReference type="InterPro" id="IPR002345">
    <property type="entry name" value="Lipocalin"/>
</dbReference>
<dbReference type="GO" id="GO:0005615">
    <property type="term" value="C:extracellular space"/>
    <property type="evidence" value="ECO:0007669"/>
    <property type="project" value="TreeGrafter"/>
</dbReference>
<dbReference type="PRINTS" id="PR01275">
    <property type="entry name" value="NGELATINASE"/>
</dbReference>
<evidence type="ECO:0000256" key="4">
    <source>
        <dbReference type="ARBA" id="ARBA00022525"/>
    </source>
</evidence>
<feature type="chain" id="PRO_5034682665" description="Lipocalin/cytosolic fatty-acid binding domain-containing protein" evidence="9">
    <location>
        <begin position="23"/>
        <end position="193"/>
    </location>
</feature>
<evidence type="ECO:0000313" key="12">
    <source>
        <dbReference type="Proteomes" id="UP000694398"/>
    </source>
</evidence>
<evidence type="ECO:0000259" key="10">
    <source>
        <dbReference type="Pfam" id="PF00061"/>
    </source>
</evidence>
<evidence type="ECO:0000313" key="11">
    <source>
        <dbReference type="Ensembl" id="ENSCLAP00000001688.1"/>
    </source>
</evidence>
<keyword evidence="4" id="KW-0964">Secreted</keyword>
<evidence type="ECO:0000256" key="8">
    <source>
        <dbReference type="RuleBase" id="RU003695"/>
    </source>
</evidence>
<organism evidence="11 12">
    <name type="scientific">Chinchilla lanigera</name>
    <name type="common">Long-tailed chinchilla</name>
    <name type="synonym">Chinchilla villidera</name>
    <dbReference type="NCBI Taxonomy" id="34839"/>
    <lineage>
        <taxon>Eukaryota</taxon>
        <taxon>Metazoa</taxon>
        <taxon>Chordata</taxon>
        <taxon>Craniata</taxon>
        <taxon>Vertebrata</taxon>
        <taxon>Euteleostomi</taxon>
        <taxon>Mammalia</taxon>
        <taxon>Eutheria</taxon>
        <taxon>Euarchontoglires</taxon>
        <taxon>Glires</taxon>
        <taxon>Rodentia</taxon>
        <taxon>Hystricomorpha</taxon>
        <taxon>Chinchillidae</taxon>
        <taxon>Chinchilla</taxon>
    </lineage>
</organism>